<organism evidence="2 3">
    <name type="scientific">Gemmatimonas aurantiaca</name>
    <dbReference type="NCBI Taxonomy" id="173480"/>
    <lineage>
        <taxon>Bacteria</taxon>
        <taxon>Pseudomonadati</taxon>
        <taxon>Gemmatimonadota</taxon>
        <taxon>Gemmatimonadia</taxon>
        <taxon>Gemmatimonadales</taxon>
        <taxon>Gemmatimonadaceae</taxon>
        <taxon>Gemmatimonas</taxon>
    </lineage>
</organism>
<name>A0A3D4V6N0_9BACT</name>
<evidence type="ECO:0000259" key="1">
    <source>
        <dbReference type="Pfam" id="PF06114"/>
    </source>
</evidence>
<dbReference type="PANTHER" id="PTHR43236:SF2">
    <property type="entry name" value="BLL0069 PROTEIN"/>
    <property type="match status" value="1"/>
</dbReference>
<sequence length="389" mass="43439">MPVVRVDVSPTMLRWARARARLEREDLAKAFPKLAEWEQGKVKPTFKQLEAFAHRVHVPVGYLFLPTPPDERLPIPDYRTVRNAGVEQPSADLLDTIYACQNRQGWYRDFAELNGDESLDFVGSIAVQSDVVRAGRLIRDALKLTVEARQAAKTWEDALRQMVAQAEELGVLVMRNGVVGNNTHRKLNPDEFRGFALTDPLAPLVFINAADSKSAQMFTLAHELVHLFTNREGVSDASPRHMPTGAVEQWCNNVAAEVLVPRQEFVGAYRQSADLQDELPRLARVFKVSTLVILRRVYDVGGLSREAFGKAYGAEVARLQALAKNRQANTEAGGDFHLTEAVRVGRRFAKALVSSTLEGRTLYRDAFKLLDIKKVETFTEFGISLGVAI</sequence>
<protein>
    <submittedName>
        <fullName evidence="2">ImmA/IrrE family metallo-endopeptidase</fullName>
    </submittedName>
</protein>
<dbReference type="Pfam" id="PF06114">
    <property type="entry name" value="Peptidase_M78"/>
    <property type="match status" value="1"/>
</dbReference>
<dbReference type="Gene3D" id="1.10.10.2910">
    <property type="match status" value="1"/>
</dbReference>
<dbReference type="OMA" id="WCNQVAA"/>
<gene>
    <name evidence="2" type="ORF">DGD08_06060</name>
</gene>
<dbReference type="SUPFAM" id="SSF47413">
    <property type="entry name" value="lambda repressor-like DNA-binding domains"/>
    <property type="match status" value="1"/>
</dbReference>
<dbReference type="Gene3D" id="1.10.260.40">
    <property type="entry name" value="lambda repressor-like DNA-binding domains"/>
    <property type="match status" value="1"/>
</dbReference>
<evidence type="ECO:0000313" key="2">
    <source>
        <dbReference type="EMBL" id="HCT56761.1"/>
    </source>
</evidence>
<dbReference type="Proteomes" id="UP000264071">
    <property type="component" value="Unassembled WGS sequence"/>
</dbReference>
<dbReference type="PANTHER" id="PTHR43236">
    <property type="entry name" value="ANTITOXIN HIGA1"/>
    <property type="match status" value="1"/>
</dbReference>
<dbReference type="InterPro" id="IPR010982">
    <property type="entry name" value="Lambda_DNA-bd_dom_sf"/>
</dbReference>
<reference evidence="2 3" key="1">
    <citation type="journal article" date="2018" name="Nat. Biotechnol.">
        <title>A standardized bacterial taxonomy based on genome phylogeny substantially revises the tree of life.</title>
        <authorList>
            <person name="Parks D.H."/>
            <person name="Chuvochina M."/>
            <person name="Waite D.W."/>
            <person name="Rinke C."/>
            <person name="Skarshewski A."/>
            <person name="Chaumeil P.A."/>
            <person name="Hugenholtz P."/>
        </authorList>
    </citation>
    <scope>NUCLEOTIDE SEQUENCE [LARGE SCALE GENOMIC DNA]</scope>
    <source>
        <strain evidence="2">UBA8844</strain>
    </source>
</reference>
<dbReference type="InterPro" id="IPR052345">
    <property type="entry name" value="Rad_response_metalloprotease"/>
</dbReference>
<comment type="caution">
    <text evidence="2">The sequence shown here is derived from an EMBL/GenBank/DDBJ whole genome shotgun (WGS) entry which is preliminary data.</text>
</comment>
<dbReference type="GO" id="GO:0003677">
    <property type="term" value="F:DNA binding"/>
    <property type="evidence" value="ECO:0007669"/>
    <property type="project" value="InterPro"/>
</dbReference>
<dbReference type="EMBL" id="DPIY01000006">
    <property type="protein sequence ID" value="HCT56761.1"/>
    <property type="molecule type" value="Genomic_DNA"/>
</dbReference>
<dbReference type="InterPro" id="IPR010359">
    <property type="entry name" value="IrrE_HExxH"/>
</dbReference>
<feature type="domain" description="IrrE N-terminal-like" evidence="1">
    <location>
        <begin position="166"/>
        <end position="297"/>
    </location>
</feature>
<evidence type="ECO:0000313" key="3">
    <source>
        <dbReference type="Proteomes" id="UP000264071"/>
    </source>
</evidence>
<accession>A0A3D4V6N0</accession>
<dbReference type="AlphaFoldDB" id="A0A3D4V6N0"/>
<proteinExistence type="predicted"/>